<sequence>MNTATTNQTKRRHGLITIAVVLLLLAAPGCSQTVDVYAHIQLDRRAEHSHPRKSSADVVIWLVPTRKNPPIAAPRAKQTYTLIQKDKKFTPHLLVVPTGSSVDFPNLDPFFHNVFSLFNGKRFDLGLYEAHTHRTVVFDRQGVSYIFCNIHPEMGAVIITLNTPYYGISTPDGSLVIHNVPPGSYRMDLWAEDVDKDRLNALSHIVEITSQDNQLGTFHLDTTGDVMDHHKNKFGETYPPANSNAY</sequence>
<dbReference type="AlphaFoldDB" id="A0A916RHF4"/>
<dbReference type="RefSeq" id="WP_188757737.1">
    <property type="nucleotide sequence ID" value="NZ_BMJB01000001.1"/>
</dbReference>
<dbReference type="SUPFAM" id="SSF49503">
    <property type="entry name" value="Cupredoxins"/>
    <property type="match status" value="1"/>
</dbReference>
<dbReference type="SUPFAM" id="SSF49464">
    <property type="entry name" value="Carboxypeptidase regulatory domain-like"/>
    <property type="match status" value="1"/>
</dbReference>
<dbReference type="EMBL" id="BMJB01000001">
    <property type="protein sequence ID" value="GGA56553.1"/>
    <property type="molecule type" value="Genomic_DNA"/>
</dbReference>
<dbReference type="InterPro" id="IPR008972">
    <property type="entry name" value="Cupredoxin"/>
</dbReference>
<dbReference type="Gene3D" id="2.60.40.420">
    <property type="entry name" value="Cupredoxins - blue copper proteins"/>
    <property type="match status" value="1"/>
</dbReference>
<evidence type="ECO:0008006" key="3">
    <source>
        <dbReference type="Google" id="ProtNLM"/>
    </source>
</evidence>
<dbReference type="InterPro" id="IPR008969">
    <property type="entry name" value="CarboxyPept-like_regulatory"/>
</dbReference>
<evidence type="ECO:0000313" key="1">
    <source>
        <dbReference type="EMBL" id="GGA56553.1"/>
    </source>
</evidence>
<keyword evidence="2" id="KW-1185">Reference proteome</keyword>
<accession>A0A916RHF4</accession>
<dbReference type="Proteomes" id="UP000648801">
    <property type="component" value="Unassembled WGS sequence"/>
</dbReference>
<gene>
    <name evidence="1" type="ORF">GCM10011507_04840</name>
</gene>
<proteinExistence type="predicted"/>
<reference evidence="1" key="1">
    <citation type="journal article" date="2014" name="Int. J. Syst. Evol. Microbiol.">
        <title>Complete genome sequence of Corynebacterium casei LMG S-19264T (=DSM 44701T), isolated from a smear-ripened cheese.</title>
        <authorList>
            <consortium name="US DOE Joint Genome Institute (JGI-PGF)"/>
            <person name="Walter F."/>
            <person name="Albersmeier A."/>
            <person name="Kalinowski J."/>
            <person name="Ruckert C."/>
        </authorList>
    </citation>
    <scope>NUCLEOTIDE SEQUENCE</scope>
    <source>
        <strain evidence="1">CGMCC 1.15447</strain>
    </source>
</reference>
<evidence type="ECO:0000313" key="2">
    <source>
        <dbReference type="Proteomes" id="UP000648801"/>
    </source>
</evidence>
<name>A0A916RHF4_9BACT</name>
<protein>
    <recommendedName>
        <fullName evidence="3">Rhamnogalacturonan lyase domain-containing protein</fullName>
    </recommendedName>
</protein>
<organism evidence="1 2">
    <name type="scientific">Edaphobacter acidisoli</name>
    <dbReference type="NCBI Taxonomy" id="2040573"/>
    <lineage>
        <taxon>Bacteria</taxon>
        <taxon>Pseudomonadati</taxon>
        <taxon>Acidobacteriota</taxon>
        <taxon>Terriglobia</taxon>
        <taxon>Terriglobales</taxon>
        <taxon>Acidobacteriaceae</taxon>
        <taxon>Edaphobacter</taxon>
    </lineage>
</organism>
<comment type="caution">
    <text evidence="1">The sequence shown here is derived from an EMBL/GenBank/DDBJ whole genome shotgun (WGS) entry which is preliminary data.</text>
</comment>
<reference evidence="1" key="2">
    <citation type="submission" date="2020-09" db="EMBL/GenBank/DDBJ databases">
        <authorList>
            <person name="Sun Q."/>
            <person name="Zhou Y."/>
        </authorList>
    </citation>
    <scope>NUCLEOTIDE SEQUENCE</scope>
    <source>
        <strain evidence="1">CGMCC 1.15447</strain>
    </source>
</reference>